<evidence type="ECO:0008006" key="4">
    <source>
        <dbReference type="Google" id="ProtNLM"/>
    </source>
</evidence>
<proteinExistence type="predicted"/>
<evidence type="ECO:0000313" key="3">
    <source>
        <dbReference type="Proteomes" id="UP001268256"/>
    </source>
</evidence>
<feature type="region of interest" description="Disordered" evidence="1">
    <location>
        <begin position="34"/>
        <end position="82"/>
    </location>
</feature>
<dbReference type="RefSeq" id="WP_322879641.1">
    <property type="nucleotide sequence ID" value="NZ_JAVMIP010000030.1"/>
</dbReference>
<sequence length="303" mass="33179">MLAKSKLLIILGGTLSLLAIAVITQVSGKTTTASSYTAGSAHAGMNHSDTQTRPGQHSTQGSDEHSSHHNPSATPKVRLVNPEEIAPNTPTVLTFKVEDQSGQSIEKFDVFQEKLMHLITVSHDLSFFEHLHPKYQGEGIFSVTVTLPDPGNYLFFADYKPAGESEVVSVLKTAVRGIYAVRTQPDLSQNQVIDNTIVGLELNPVTVKAGESVNLTFNLRDSSQNQPIPDLQPYLGELGHLVILKQSDSLSRKDYIHAHATTKKFSGDVNFATVFPQPGMYKIWGQFNRNGQIITAGFWIKVL</sequence>
<evidence type="ECO:0000256" key="1">
    <source>
        <dbReference type="SAM" id="MobiDB-lite"/>
    </source>
</evidence>
<gene>
    <name evidence="2" type="ORF">RIF25_16685</name>
</gene>
<organism evidence="2 3">
    <name type="scientific">Pseudocalidococcus azoricus BACA0444</name>
    <dbReference type="NCBI Taxonomy" id="2918990"/>
    <lineage>
        <taxon>Bacteria</taxon>
        <taxon>Bacillati</taxon>
        <taxon>Cyanobacteriota</taxon>
        <taxon>Cyanophyceae</taxon>
        <taxon>Acaryochloridales</taxon>
        <taxon>Thermosynechococcaceae</taxon>
        <taxon>Pseudocalidococcus</taxon>
        <taxon>Pseudocalidococcus azoricus</taxon>
    </lineage>
</organism>
<keyword evidence="3" id="KW-1185">Reference proteome</keyword>
<feature type="compositionally biased region" description="Polar residues" evidence="1">
    <location>
        <begin position="47"/>
        <end position="61"/>
    </location>
</feature>
<name>A0AAE4FWV1_9CYAN</name>
<feature type="compositionally biased region" description="Low complexity" evidence="1">
    <location>
        <begin position="34"/>
        <end position="44"/>
    </location>
</feature>
<reference evidence="3" key="1">
    <citation type="submission" date="2023-07" db="EMBL/GenBank/DDBJ databases">
        <authorList>
            <person name="Luz R."/>
            <person name="Cordeiro R."/>
            <person name="Fonseca A."/>
            <person name="Goncalves V."/>
        </authorList>
    </citation>
    <scope>NUCLEOTIDE SEQUENCE [LARGE SCALE GENOMIC DNA]</scope>
    <source>
        <strain evidence="3">BACA0444</strain>
    </source>
</reference>
<protein>
    <recommendedName>
        <fullName evidence="4">Secreted protein</fullName>
    </recommendedName>
</protein>
<evidence type="ECO:0000313" key="2">
    <source>
        <dbReference type="EMBL" id="MDS3862435.1"/>
    </source>
</evidence>
<comment type="caution">
    <text evidence="2">The sequence shown here is derived from an EMBL/GenBank/DDBJ whole genome shotgun (WGS) entry which is preliminary data.</text>
</comment>
<dbReference type="Proteomes" id="UP001268256">
    <property type="component" value="Unassembled WGS sequence"/>
</dbReference>
<accession>A0AAE4FWV1</accession>
<dbReference type="AlphaFoldDB" id="A0AAE4FWV1"/>
<dbReference type="EMBL" id="JAVMIP010000030">
    <property type="protein sequence ID" value="MDS3862435.1"/>
    <property type="molecule type" value="Genomic_DNA"/>
</dbReference>